<evidence type="ECO:0000256" key="1">
    <source>
        <dbReference type="SAM" id="MobiDB-lite"/>
    </source>
</evidence>
<keyword evidence="4" id="KW-1185">Reference proteome</keyword>
<name>A0A3M2LVV0_9ACTN</name>
<comment type="caution">
    <text evidence="3">The sequence shown here is derived from an EMBL/GenBank/DDBJ whole genome shotgun (WGS) entry which is preliminary data.</text>
</comment>
<accession>A0A3M2LVV0</accession>
<gene>
    <name evidence="3" type="ORF">EBO15_22705</name>
</gene>
<evidence type="ECO:0008006" key="5">
    <source>
        <dbReference type="Google" id="ProtNLM"/>
    </source>
</evidence>
<sequence length="340" mass="36327">MTLDELEMIATMLDEPPTAESEAAVRRRLLSGTSEPEPPKRRAQRRPILWSGFGLAATAAAVTGAVVLSSGTTPRAPDAGHGPEAVQPMSAKTVLLTAAEHAETAPATGQYWHVLRIQSNAFYNERGDYWMLGQQLIGQWSQRDGRSWTGFRGLGAVPMTPKDAPAFKRAGSPDPAPISPALMKDTGTKTFSVCDAAMTFKQVQALPATPGALKNALKRAIPRKHPTAGGTADEVVKNCVSDLLSSVPAPPKVRAAAYRMLATMPGVTSMGQVTDERGRKGFGLRVRVMPEVTDTVIIDPDSSLVLSTTRTLPNVPGKVQKELYLQADWTNSPPSIPSLP</sequence>
<protein>
    <recommendedName>
        <fullName evidence="5">CU044_5270 family protein</fullName>
    </recommendedName>
</protein>
<keyword evidence="2" id="KW-0472">Membrane</keyword>
<keyword evidence="2" id="KW-0812">Transmembrane</keyword>
<organism evidence="3 4">
    <name type="scientific">Actinomadura harenae</name>
    <dbReference type="NCBI Taxonomy" id="2483351"/>
    <lineage>
        <taxon>Bacteria</taxon>
        <taxon>Bacillati</taxon>
        <taxon>Actinomycetota</taxon>
        <taxon>Actinomycetes</taxon>
        <taxon>Streptosporangiales</taxon>
        <taxon>Thermomonosporaceae</taxon>
        <taxon>Actinomadura</taxon>
    </lineage>
</organism>
<proteinExistence type="predicted"/>
<dbReference type="AlphaFoldDB" id="A0A3M2LVV0"/>
<keyword evidence="2" id="KW-1133">Transmembrane helix</keyword>
<evidence type="ECO:0000256" key="2">
    <source>
        <dbReference type="SAM" id="Phobius"/>
    </source>
</evidence>
<dbReference type="InterPro" id="IPR047789">
    <property type="entry name" value="CU044_5270-like"/>
</dbReference>
<dbReference type="NCBIfam" id="NF038083">
    <property type="entry name" value="CU044_5270_fam"/>
    <property type="match status" value="1"/>
</dbReference>
<evidence type="ECO:0000313" key="4">
    <source>
        <dbReference type="Proteomes" id="UP000282674"/>
    </source>
</evidence>
<dbReference type="Proteomes" id="UP000282674">
    <property type="component" value="Unassembled WGS sequence"/>
</dbReference>
<evidence type="ECO:0000313" key="3">
    <source>
        <dbReference type="EMBL" id="RMI41611.1"/>
    </source>
</evidence>
<reference evidence="3 4" key="1">
    <citation type="submission" date="2018-10" db="EMBL/GenBank/DDBJ databases">
        <title>Isolation from soil.</title>
        <authorList>
            <person name="Hu J."/>
        </authorList>
    </citation>
    <scope>NUCLEOTIDE SEQUENCE [LARGE SCALE GENOMIC DNA]</scope>
    <source>
        <strain evidence="3 4">NEAU-Ht49</strain>
    </source>
</reference>
<feature type="transmembrane region" description="Helical" evidence="2">
    <location>
        <begin position="48"/>
        <end position="68"/>
    </location>
</feature>
<feature type="region of interest" description="Disordered" evidence="1">
    <location>
        <begin position="15"/>
        <end position="45"/>
    </location>
</feature>
<dbReference type="EMBL" id="RFFG01000041">
    <property type="protein sequence ID" value="RMI41611.1"/>
    <property type="molecule type" value="Genomic_DNA"/>
</dbReference>